<evidence type="ECO:0000313" key="4">
    <source>
        <dbReference type="Proteomes" id="UP000654075"/>
    </source>
</evidence>
<evidence type="ECO:0000313" key="2">
    <source>
        <dbReference type="EMBL" id="CAE8583516.1"/>
    </source>
</evidence>
<comment type="caution">
    <text evidence="2">The sequence shown here is derived from an EMBL/GenBank/DDBJ whole genome shotgun (WGS) entry which is preliminary data.</text>
</comment>
<dbReference type="AlphaFoldDB" id="A0A813D7I2"/>
<protein>
    <submittedName>
        <fullName evidence="2">Uncharacterized protein</fullName>
    </submittedName>
</protein>
<accession>A0A813D7I2</accession>
<dbReference type="Proteomes" id="UP000654075">
    <property type="component" value="Unassembled WGS sequence"/>
</dbReference>
<dbReference type="EMBL" id="CAJNNV010000770">
    <property type="protein sequence ID" value="CAE8583516.1"/>
    <property type="molecule type" value="Genomic_DNA"/>
</dbReference>
<feature type="region of interest" description="Disordered" evidence="1">
    <location>
        <begin position="20"/>
        <end position="57"/>
    </location>
</feature>
<sequence length="186" mass="21695">AERSRKIEQEYKNWELQRTETEHQLKQQKAELDSLTKEQQDKARKEDGKRSESDKEIKLLRQTIQEQKSEIFRLETELQKDQSMCNMMTPGEFIRAAKKAEGETFSNENLELKLENRGLKEDLKWLCWESELMRKHIPKDSAQAVASDMMEDVNPPHKHYQVSKDHAAWLAAHYGNPRPDGSVGGS</sequence>
<gene>
    <name evidence="2" type="ORF">PGLA1383_LOCUS2478</name>
    <name evidence="3" type="ORF">PGLA2088_LOCUS9726</name>
</gene>
<keyword evidence="4" id="KW-1185">Reference proteome</keyword>
<name>A0A813D7I2_POLGL</name>
<proteinExistence type="predicted"/>
<evidence type="ECO:0000313" key="3">
    <source>
        <dbReference type="EMBL" id="CAE8652486.1"/>
    </source>
</evidence>
<dbReference type="Proteomes" id="UP000626109">
    <property type="component" value="Unassembled WGS sequence"/>
</dbReference>
<reference evidence="2" key="1">
    <citation type="submission" date="2021-02" db="EMBL/GenBank/DDBJ databases">
        <authorList>
            <person name="Dougan E. K."/>
            <person name="Rhodes N."/>
            <person name="Thang M."/>
            <person name="Chan C."/>
        </authorList>
    </citation>
    <scope>NUCLEOTIDE SEQUENCE</scope>
</reference>
<dbReference type="EMBL" id="CAJNNW010010804">
    <property type="protein sequence ID" value="CAE8652486.1"/>
    <property type="molecule type" value="Genomic_DNA"/>
</dbReference>
<evidence type="ECO:0000256" key="1">
    <source>
        <dbReference type="SAM" id="MobiDB-lite"/>
    </source>
</evidence>
<feature type="non-terminal residue" evidence="2">
    <location>
        <position position="1"/>
    </location>
</feature>
<organism evidence="2 4">
    <name type="scientific">Polarella glacialis</name>
    <name type="common">Dinoflagellate</name>
    <dbReference type="NCBI Taxonomy" id="89957"/>
    <lineage>
        <taxon>Eukaryota</taxon>
        <taxon>Sar</taxon>
        <taxon>Alveolata</taxon>
        <taxon>Dinophyceae</taxon>
        <taxon>Suessiales</taxon>
        <taxon>Suessiaceae</taxon>
        <taxon>Polarella</taxon>
    </lineage>
</organism>